<dbReference type="Gene3D" id="3.90.220.20">
    <property type="entry name" value="DNA methylase specificity domains"/>
    <property type="match status" value="2"/>
</dbReference>
<dbReference type="AlphaFoldDB" id="A0A4R3YET9"/>
<dbReference type="Proteomes" id="UP000295367">
    <property type="component" value="Unassembled WGS sequence"/>
</dbReference>
<dbReference type="GO" id="GO:0009307">
    <property type="term" value="P:DNA restriction-modification system"/>
    <property type="evidence" value="ECO:0007669"/>
    <property type="project" value="UniProtKB-KW"/>
</dbReference>
<dbReference type="GO" id="GO:0003677">
    <property type="term" value="F:DNA binding"/>
    <property type="evidence" value="ECO:0007669"/>
    <property type="project" value="UniProtKB-KW"/>
</dbReference>
<dbReference type="PANTHER" id="PTHR30408:SF12">
    <property type="entry name" value="TYPE I RESTRICTION ENZYME MJAVIII SPECIFICITY SUBUNIT"/>
    <property type="match status" value="1"/>
</dbReference>
<reference evidence="5 6" key="1">
    <citation type="submission" date="2019-03" db="EMBL/GenBank/DDBJ databases">
        <title>Genomic Encyclopedia of Type Strains, Phase IV (KMG-IV): sequencing the most valuable type-strain genomes for metagenomic binning, comparative biology and taxonomic classification.</title>
        <authorList>
            <person name="Goeker M."/>
        </authorList>
    </citation>
    <scope>NUCLEOTIDE SEQUENCE [LARGE SCALE GENOMIC DNA]</scope>
    <source>
        <strain evidence="5 6">DSM 100309</strain>
    </source>
</reference>
<evidence type="ECO:0000313" key="6">
    <source>
        <dbReference type="Proteomes" id="UP000295367"/>
    </source>
</evidence>
<dbReference type="Gene3D" id="1.10.287.1120">
    <property type="entry name" value="Bipartite methylase S protein"/>
    <property type="match status" value="1"/>
</dbReference>
<proteinExistence type="inferred from homology"/>
<dbReference type="SUPFAM" id="SSF116734">
    <property type="entry name" value="DNA methylase specificity domain"/>
    <property type="match status" value="2"/>
</dbReference>
<keyword evidence="6" id="KW-1185">Reference proteome</keyword>
<gene>
    <name evidence="5" type="ORF">EDC63_101574</name>
</gene>
<comment type="similarity">
    <text evidence="1">Belongs to the type-I restriction system S methylase family.</text>
</comment>
<keyword evidence="3" id="KW-0238">DNA-binding</keyword>
<keyword evidence="2" id="KW-0680">Restriction system</keyword>
<dbReference type="EMBL" id="SMCO01000001">
    <property type="protein sequence ID" value="TCV90600.1"/>
    <property type="molecule type" value="Genomic_DNA"/>
</dbReference>
<accession>A0A4R3YET9</accession>
<protein>
    <submittedName>
        <fullName evidence="5">Type I restriction enzyme S subunit</fullName>
    </submittedName>
</protein>
<evidence type="ECO:0000256" key="1">
    <source>
        <dbReference type="ARBA" id="ARBA00010923"/>
    </source>
</evidence>
<evidence type="ECO:0000259" key="4">
    <source>
        <dbReference type="Pfam" id="PF01420"/>
    </source>
</evidence>
<comment type="caution">
    <text evidence="5">The sequence shown here is derived from an EMBL/GenBank/DDBJ whole genome shotgun (WGS) entry which is preliminary data.</text>
</comment>
<sequence>MTSKTKSTSAKEEARPALVPEGGIQPRLRFPEFKNTGEWVASPLIGLSSTGLSNGVFNDPKKVGTGYKLINVSDMYIETTVDERNLSLIELSLSDFEANKVLHGDIFFTRSSLVKSGIAVSNIYLGSSCDVTFDGHLIRFRADASHVIPLFAHYLFKIAPIRAQLVARGKSATMTTIGQADVASAMLFYPEKKEQQKIAECLSSVDELMAAQARKVEALKTHKKGLMQQLFPREGETQPRLRFPEFQNAGEWEIDRLDVLIEVIDGDRGTNYPKAEDYSQSGYCLFLSAANVSKIGFKFDAMQFVSKEKDDSLRKGKLKRADVVLTTRGTVGQFAFYSEEIPYENIRINSGMVILRVKAKKIIPAYLYNFTSSEVLRSYIKNTAFGNAQQQLTVGEINKFQIYYPGPDEQQRIASCLSNLDALITAETQKLEALKTHKKGLMQQLFPSVGGVPEGRGG</sequence>
<name>A0A4R3YET9_9PROT</name>
<dbReference type="InterPro" id="IPR044946">
    <property type="entry name" value="Restrct_endonuc_typeI_TRD_sf"/>
</dbReference>
<organism evidence="5 6">
    <name type="scientific">Sulfurirhabdus autotrophica</name>
    <dbReference type="NCBI Taxonomy" id="1706046"/>
    <lineage>
        <taxon>Bacteria</taxon>
        <taxon>Pseudomonadati</taxon>
        <taxon>Pseudomonadota</taxon>
        <taxon>Betaproteobacteria</taxon>
        <taxon>Nitrosomonadales</taxon>
        <taxon>Sulfuricellaceae</taxon>
        <taxon>Sulfurirhabdus</taxon>
    </lineage>
</organism>
<dbReference type="OrthoDB" id="5298944at2"/>
<dbReference type="RefSeq" id="WP_124947484.1">
    <property type="nucleotide sequence ID" value="NZ_BHVT01000073.1"/>
</dbReference>
<evidence type="ECO:0000313" key="5">
    <source>
        <dbReference type="EMBL" id="TCV90600.1"/>
    </source>
</evidence>
<dbReference type="Pfam" id="PF01420">
    <property type="entry name" value="Methylase_S"/>
    <property type="match status" value="1"/>
</dbReference>
<evidence type="ECO:0000256" key="2">
    <source>
        <dbReference type="ARBA" id="ARBA00022747"/>
    </source>
</evidence>
<dbReference type="InterPro" id="IPR052021">
    <property type="entry name" value="Type-I_RS_S_subunit"/>
</dbReference>
<dbReference type="InterPro" id="IPR000055">
    <property type="entry name" value="Restrct_endonuc_typeI_TRD"/>
</dbReference>
<feature type="domain" description="Type I restriction modification DNA specificity" evidence="4">
    <location>
        <begin position="251"/>
        <end position="435"/>
    </location>
</feature>
<dbReference type="PANTHER" id="PTHR30408">
    <property type="entry name" value="TYPE-1 RESTRICTION ENZYME ECOKI SPECIFICITY PROTEIN"/>
    <property type="match status" value="1"/>
</dbReference>
<evidence type="ECO:0000256" key="3">
    <source>
        <dbReference type="ARBA" id="ARBA00023125"/>
    </source>
</evidence>